<dbReference type="AlphaFoldDB" id="A0A550ABV4"/>
<accession>A0A550ABV4</accession>
<reference evidence="1" key="1">
    <citation type="submission" date="2019-10" db="EMBL/GenBank/DDBJ databases">
        <title>Shewanella sp. YLB-07 whole genome sequence.</title>
        <authorList>
            <person name="Yu L."/>
        </authorList>
    </citation>
    <scope>NUCLEOTIDE SEQUENCE [LARGE SCALE GENOMIC DNA]</scope>
    <source>
        <strain evidence="1">YLB-08</strain>
    </source>
</reference>
<protein>
    <submittedName>
        <fullName evidence="1">Uncharacterized protein</fullName>
    </submittedName>
</protein>
<evidence type="ECO:0000313" key="1">
    <source>
        <dbReference type="EMBL" id="QPG56493.1"/>
    </source>
</evidence>
<name>A0A550ABV4_9GAMM</name>
<organism evidence="1">
    <name type="scientific">Shewanella eurypsychrophilus</name>
    <dbReference type="NCBI Taxonomy" id="2593656"/>
    <lineage>
        <taxon>Bacteria</taxon>
        <taxon>Pseudomonadati</taxon>
        <taxon>Pseudomonadota</taxon>
        <taxon>Gammaproteobacteria</taxon>
        <taxon>Alteromonadales</taxon>
        <taxon>Shewanellaceae</taxon>
        <taxon>Shewanella</taxon>
    </lineage>
</organism>
<proteinExistence type="predicted"/>
<gene>
    <name evidence="1" type="ORF">FM038_002930</name>
</gene>
<sequence>MKVARWVLRRAALGNKCRLSDINELKVSSLFCDHQAILSVKLQSKKKILRCKRGCDLRFQGEESRSDTLRTRDRDIELAFKHGGCLMSQSV</sequence>
<dbReference type="EMBL" id="CP045503">
    <property type="protein sequence ID" value="QPG56493.1"/>
    <property type="molecule type" value="Genomic_DNA"/>
</dbReference>